<organism evidence="1 2">
    <name type="scientific">Candolleomyces aberdarensis</name>
    <dbReference type="NCBI Taxonomy" id="2316362"/>
    <lineage>
        <taxon>Eukaryota</taxon>
        <taxon>Fungi</taxon>
        <taxon>Dikarya</taxon>
        <taxon>Basidiomycota</taxon>
        <taxon>Agaricomycotina</taxon>
        <taxon>Agaricomycetes</taxon>
        <taxon>Agaricomycetidae</taxon>
        <taxon>Agaricales</taxon>
        <taxon>Agaricineae</taxon>
        <taxon>Psathyrellaceae</taxon>
        <taxon>Candolleomyces</taxon>
    </lineage>
</organism>
<name>A0A4Q2DU78_9AGAR</name>
<sequence length="337" mass="38184">MSFIFRLQPNGVPSLREYTTKATLPSLQYEQYDSILPPPGHVSHQNHLTIRPEAYRRLEIMHGIPDSVWTNMGVCLDLLLPSTHLRTNSATGDGLTIPTPLPKDFPDYLEARPDHIHRVIPWIDRLPFATVKRILHLSLPETSDWAFRPAAQSHIELDPELFCYYTWSPRTAPSDPSVAKAMERKRVLVAIQPPWVLTLRDLEQFADSPSFPPFAVPGNDFPSYSSKDRLWAKVWDACVREKIHFFVLTSYTHWVFGFFSKGYTQAWVTSVLDFDSKSPTIIEALTYWVASAMGRPGGILPPKVGFEIDPNSIQRPSTAYDLLAYGGAEVIMALCML</sequence>
<comment type="caution">
    <text evidence="1">The sequence shown here is derived from an EMBL/GenBank/DDBJ whole genome shotgun (WGS) entry which is preliminary data.</text>
</comment>
<accession>A0A4Q2DU78</accession>
<gene>
    <name evidence="1" type="ORF">EST38_g1714</name>
</gene>
<dbReference type="EMBL" id="SDEE01000025">
    <property type="protein sequence ID" value="RXW24110.1"/>
    <property type="molecule type" value="Genomic_DNA"/>
</dbReference>
<dbReference type="AlphaFoldDB" id="A0A4Q2DU78"/>
<proteinExistence type="predicted"/>
<dbReference type="OrthoDB" id="2579508at2759"/>
<keyword evidence="2" id="KW-1185">Reference proteome</keyword>
<reference evidence="1 2" key="1">
    <citation type="submission" date="2019-01" db="EMBL/GenBank/DDBJ databases">
        <title>Draft genome sequence of Psathyrella aberdarensis IHI B618.</title>
        <authorList>
            <person name="Buettner E."/>
            <person name="Kellner H."/>
        </authorList>
    </citation>
    <scope>NUCLEOTIDE SEQUENCE [LARGE SCALE GENOMIC DNA]</scope>
    <source>
        <strain evidence="1 2">IHI B618</strain>
    </source>
</reference>
<evidence type="ECO:0000313" key="2">
    <source>
        <dbReference type="Proteomes" id="UP000290288"/>
    </source>
</evidence>
<protein>
    <submittedName>
        <fullName evidence="1">Uncharacterized protein</fullName>
    </submittedName>
</protein>
<dbReference type="Proteomes" id="UP000290288">
    <property type="component" value="Unassembled WGS sequence"/>
</dbReference>
<evidence type="ECO:0000313" key="1">
    <source>
        <dbReference type="EMBL" id="RXW24110.1"/>
    </source>
</evidence>